<dbReference type="SUPFAM" id="SSF50447">
    <property type="entry name" value="Translation proteins"/>
    <property type="match status" value="1"/>
</dbReference>
<evidence type="ECO:0000259" key="6">
    <source>
        <dbReference type="PROSITE" id="PS51722"/>
    </source>
</evidence>
<dbReference type="InterPro" id="IPR020568">
    <property type="entry name" value="Ribosomal_Su5_D2-typ_SF"/>
</dbReference>
<dbReference type="PANTHER" id="PTHR43261">
    <property type="entry name" value="TRANSLATION ELONGATION FACTOR G-RELATED"/>
    <property type="match status" value="1"/>
</dbReference>
<dbReference type="InterPro" id="IPR027417">
    <property type="entry name" value="P-loop_NTPase"/>
</dbReference>
<dbReference type="Pfam" id="PF00009">
    <property type="entry name" value="GTP_EFTU"/>
    <property type="match status" value="1"/>
</dbReference>
<dbReference type="InterPro" id="IPR009000">
    <property type="entry name" value="Transl_B-barrel_sf"/>
</dbReference>
<dbReference type="SUPFAM" id="SSF52540">
    <property type="entry name" value="P-loop containing nucleoside triphosphate hydrolases"/>
    <property type="match status" value="1"/>
</dbReference>
<dbReference type="SMART" id="SM00838">
    <property type="entry name" value="EFG_C"/>
    <property type="match status" value="1"/>
</dbReference>
<dbReference type="Gene3D" id="3.40.50.300">
    <property type="entry name" value="P-loop containing nucleotide triphosphate hydrolases"/>
    <property type="match status" value="1"/>
</dbReference>
<dbReference type="PANTHER" id="PTHR43261:SF1">
    <property type="entry name" value="RIBOSOME-RELEASING FACTOR 2, MITOCHONDRIAL"/>
    <property type="match status" value="1"/>
</dbReference>
<dbReference type="SUPFAM" id="SSF54211">
    <property type="entry name" value="Ribosomal protein S5 domain 2-like"/>
    <property type="match status" value="1"/>
</dbReference>
<organism evidence="7 8">
    <name type="scientific">Sporosarcina siberiensis</name>
    <dbReference type="NCBI Taxonomy" id="1365606"/>
    <lineage>
        <taxon>Bacteria</taxon>
        <taxon>Bacillati</taxon>
        <taxon>Bacillota</taxon>
        <taxon>Bacilli</taxon>
        <taxon>Bacillales</taxon>
        <taxon>Caryophanaceae</taxon>
        <taxon>Sporosarcina</taxon>
    </lineage>
</organism>
<name>A0ABW4SCP5_9BACL</name>
<dbReference type="SMART" id="SM00889">
    <property type="entry name" value="EFG_IV"/>
    <property type="match status" value="1"/>
</dbReference>
<evidence type="ECO:0000256" key="5">
    <source>
        <dbReference type="ARBA" id="ARBA00023251"/>
    </source>
</evidence>
<dbReference type="InterPro" id="IPR000795">
    <property type="entry name" value="T_Tr_GTP-bd_dom"/>
</dbReference>
<dbReference type="InterPro" id="IPR035650">
    <property type="entry name" value="Tet_C"/>
</dbReference>
<feature type="domain" description="Tr-type G" evidence="6">
    <location>
        <begin position="5"/>
        <end position="266"/>
    </location>
</feature>
<dbReference type="Gene3D" id="3.30.70.240">
    <property type="match status" value="1"/>
</dbReference>
<keyword evidence="5" id="KW-0046">Antibiotic resistance</keyword>
<dbReference type="NCBIfam" id="TIGR00231">
    <property type="entry name" value="small_GTP"/>
    <property type="match status" value="1"/>
</dbReference>
<keyword evidence="4" id="KW-0342">GTP-binding</keyword>
<dbReference type="Pfam" id="PF03764">
    <property type="entry name" value="EFG_IV"/>
    <property type="match status" value="1"/>
</dbReference>
<dbReference type="Proteomes" id="UP001597218">
    <property type="component" value="Unassembled WGS sequence"/>
</dbReference>
<dbReference type="InterPro" id="IPR000640">
    <property type="entry name" value="EFG_V-like"/>
</dbReference>
<dbReference type="InterPro" id="IPR005517">
    <property type="entry name" value="Transl_elong_EFG/EF2_IV"/>
</dbReference>
<gene>
    <name evidence="7" type="ORF">ACFSFY_04195</name>
</gene>
<evidence type="ECO:0000256" key="4">
    <source>
        <dbReference type="ARBA" id="ARBA00023134"/>
    </source>
</evidence>
<evidence type="ECO:0000256" key="2">
    <source>
        <dbReference type="ARBA" id="ARBA00022741"/>
    </source>
</evidence>
<dbReference type="Gene3D" id="2.40.30.10">
    <property type="entry name" value="Translation factors"/>
    <property type="match status" value="1"/>
</dbReference>
<dbReference type="InterPro" id="IPR005225">
    <property type="entry name" value="Small_GTP-bd"/>
</dbReference>
<keyword evidence="3" id="KW-0648">Protein biosynthesis</keyword>
<comment type="caution">
    <text evidence="7">The sequence shown here is derived from an EMBL/GenBank/DDBJ whole genome shotgun (WGS) entry which is preliminary data.</text>
</comment>
<sequence length="664" mass="73947">MKLKNTIRNIGIVAHVDAGKTTLTEQLLYYSGSSKVLGSVDKGTTYTDTMAVEKQRGISVKASEVDLTWKDTSIYLIDTPGHVDFSAEVERSIAVLDGAIIVLSSVEGVQPQTDIYFKTLHQLKKPALFFMNKIDRIGASPEKVLAHMRNQLTNNLIPLQVVTEKDNVFTVENLFEHLQGHKLMHEIEGQTHKELLEEIVSVLCENNEELLEVYLEDLLTIETIKEHIQLQAMDGQVYPLLYGAAIKGVGITELLDGILTYIPGPANLDDHDFSALVYKISHDKTSGKLAHLKIMSGKIENKDEIINYSKNSKEKVNVIKKIINQKIVDVESAVSGNLVIVSGLNCGVYDVLGDKTYIPKLPQLATPVLTLKVFAKKDTDYIALVEALTILQEEDPLLNMVWIREKKEIHIQIMGKIQLEILESILMERFGVEAFFDAPSVLYKETPRATVHGVEEYTMPKPCWAIVDFLIEPLPKGSGIVFESIVRSDKIKIQYQREIEHNLESILQQGLYGWSVTDIKITLVDGEDHVVHSRSGDFTAATAMAIMKGLKEIGTNLLEPMINFRITVPEELCGKVINDVIQMRGTFEGPEIHGDTALITGTLPVATSIEYPVTLSILSSGKALFSTEFAGYEPCSFELGAERERVGVNPLDRAKYILFVRSAL</sequence>
<proteinExistence type="predicted"/>
<evidence type="ECO:0000313" key="7">
    <source>
        <dbReference type="EMBL" id="MFD1927262.1"/>
    </source>
</evidence>
<keyword evidence="2" id="KW-0547">Nucleotide-binding</keyword>
<dbReference type="CDD" id="cd03711">
    <property type="entry name" value="Tet_C"/>
    <property type="match status" value="1"/>
</dbReference>
<dbReference type="PROSITE" id="PS51722">
    <property type="entry name" value="G_TR_2"/>
    <property type="match status" value="1"/>
</dbReference>
<evidence type="ECO:0000313" key="8">
    <source>
        <dbReference type="Proteomes" id="UP001597218"/>
    </source>
</evidence>
<dbReference type="InterPro" id="IPR053905">
    <property type="entry name" value="EF-G-like_DII"/>
</dbReference>
<dbReference type="InterPro" id="IPR014721">
    <property type="entry name" value="Ribsml_uS5_D2-typ_fold_subgr"/>
</dbReference>
<dbReference type="RefSeq" id="WP_381535910.1">
    <property type="nucleotide sequence ID" value="NZ_JBHUGI010000006.1"/>
</dbReference>
<dbReference type="Pfam" id="PF14492">
    <property type="entry name" value="EFG_III"/>
    <property type="match status" value="1"/>
</dbReference>
<dbReference type="Gene3D" id="3.30.230.10">
    <property type="match status" value="1"/>
</dbReference>
<dbReference type="InterPro" id="IPR035647">
    <property type="entry name" value="EFG_III/V"/>
</dbReference>
<dbReference type="EMBL" id="JBHUGI010000006">
    <property type="protein sequence ID" value="MFD1927262.1"/>
    <property type="molecule type" value="Genomic_DNA"/>
</dbReference>
<protein>
    <submittedName>
        <fullName evidence="7">GTP-binding protein</fullName>
    </submittedName>
</protein>
<dbReference type="Pfam" id="PF22042">
    <property type="entry name" value="EF-G_D2"/>
    <property type="match status" value="1"/>
</dbReference>
<dbReference type="InterPro" id="IPR031157">
    <property type="entry name" value="G_TR_CS"/>
</dbReference>
<dbReference type="InterPro" id="IPR041095">
    <property type="entry name" value="EFG_II"/>
</dbReference>
<keyword evidence="8" id="KW-1185">Reference proteome</keyword>
<dbReference type="Pfam" id="PF00679">
    <property type="entry name" value="EFG_C"/>
    <property type="match status" value="1"/>
</dbReference>
<evidence type="ECO:0000256" key="1">
    <source>
        <dbReference type="ARBA" id="ARBA00003987"/>
    </source>
</evidence>
<comment type="function">
    <text evidence="1">Abolishes the inhibitory effect of tetracyclin on protein synthesis by a non-covalent modification of the ribosomes.</text>
</comment>
<dbReference type="PRINTS" id="PR00315">
    <property type="entry name" value="ELONGATNFCT"/>
</dbReference>
<evidence type="ECO:0000256" key="3">
    <source>
        <dbReference type="ARBA" id="ARBA00022917"/>
    </source>
</evidence>
<dbReference type="SUPFAM" id="SSF54980">
    <property type="entry name" value="EF-G C-terminal domain-like"/>
    <property type="match status" value="2"/>
</dbReference>
<reference evidence="8" key="1">
    <citation type="journal article" date="2019" name="Int. J. Syst. Evol. Microbiol.">
        <title>The Global Catalogue of Microorganisms (GCM) 10K type strain sequencing project: providing services to taxonomists for standard genome sequencing and annotation.</title>
        <authorList>
            <consortium name="The Broad Institute Genomics Platform"/>
            <consortium name="The Broad Institute Genome Sequencing Center for Infectious Disease"/>
            <person name="Wu L."/>
            <person name="Ma J."/>
        </authorList>
    </citation>
    <scope>NUCLEOTIDE SEQUENCE [LARGE SCALE GENOMIC DNA]</scope>
    <source>
        <strain evidence="8">CGMCC 4.7177</strain>
    </source>
</reference>
<accession>A0ABW4SCP5</accession>
<dbReference type="PRINTS" id="PR01037">
    <property type="entry name" value="TCRTETOQM"/>
</dbReference>
<dbReference type="PROSITE" id="PS00301">
    <property type="entry name" value="G_TR_1"/>
    <property type="match status" value="1"/>
</dbReference>
<dbReference type="Gene3D" id="3.30.70.870">
    <property type="entry name" value="Elongation Factor G (Translational Gtpase), domain 3"/>
    <property type="match status" value="1"/>
</dbReference>